<dbReference type="InterPro" id="IPR010084">
    <property type="entry name" value="FabZ"/>
</dbReference>
<sequence>MNEKQRTIKAEVFLSGIGLHTGCAVSLTLKPAAENEGICFIRTDLTDKPVVSACVDNLCDKGSALRCTSLRSGDAVIHTVEHLMAVLCGCGITNLIIEIDAQELPGLDGSGREFLQAIEAVGVLDQGEPAQVFKIQKPIIVEKNGCSIYVVPANELKISYVLDYDIEALQAQFFEINLTQESFVSEVACARTFCLESEADDLRAKGLGKGANYQNTLVIGPDGVKENKFRFFNECARHKVLDFIGDLYLLGKPIVGHIFAIKSGHNLNTQLLKELVKQGTSSGKMSLMQKVDMDTSKAIEVNDIVKILPHRYPFLLVDRILELEKGKRAVGIKNVTINDQFFQGHFPTRPVMPGVLMVEAMAQVAGVAILTDEAHHDKLAFFMGINKAKFRKVVVPGDQLVMEINVKKNKSRVAIVEGVARVNGVVVTEAEMSFSFTDASYLDE</sequence>
<reference evidence="14" key="1">
    <citation type="submission" date="2018-06" db="EMBL/GenBank/DDBJ databases">
        <authorList>
            <person name="Zhirakovskaya E."/>
        </authorList>
    </citation>
    <scope>NUCLEOTIDE SEQUENCE</scope>
</reference>
<keyword evidence="6" id="KW-0441">Lipid A biosynthesis</keyword>
<dbReference type="NCBIfam" id="TIGR01750">
    <property type="entry name" value="fabZ"/>
    <property type="match status" value="1"/>
</dbReference>
<comment type="pathway">
    <text evidence="3">Glycolipid biosynthesis; lipid IV(A) biosynthesis; lipid IV(A) from (3R)-3-hydroxytetradecanoyl-[acyl-carrier-protein] and UDP-N-acetyl-alpha-D-glucosamine: step 2/6.</text>
</comment>
<dbReference type="Pfam" id="PF03331">
    <property type="entry name" value="LpxC"/>
    <property type="match status" value="1"/>
</dbReference>
<dbReference type="GO" id="GO:0016020">
    <property type="term" value="C:membrane"/>
    <property type="evidence" value="ECO:0007669"/>
    <property type="project" value="GOC"/>
</dbReference>
<dbReference type="Gene3D" id="3.30.230.20">
    <property type="entry name" value="lpxc deacetylase, domain 1"/>
    <property type="match status" value="1"/>
</dbReference>
<dbReference type="GO" id="GO:0006633">
    <property type="term" value="P:fatty acid biosynthetic process"/>
    <property type="evidence" value="ECO:0007669"/>
    <property type="project" value="InterPro"/>
</dbReference>
<keyword evidence="4" id="KW-0963">Cytoplasm</keyword>
<evidence type="ECO:0000313" key="14">
    <source>
        <dbReference type="EMBL" id="VAX36889.1"/>
    </source>
</evidence>
<dbReference type="EMBL" id="UOGJ01000112">
    <property type="protein sequence ID" value="VAX36889.1"/>
    <property type="molecule type" value="Genomic_DNA"/>
</dbReference>
<keyword evidence="5" id="KW-0444">Lipid biosynthesis</keyword>
<dbReference type="PANTHER" id="PTHR33694">
    <property type="entry name" value="UDP-3-O-ACYL-N-ACETYLGLUCOSAMINE DEACETYLASE 1, MITOCHONDRIAL-RELATED"/>
    <property type="match status" value="1"/>
</dbReference>
<name>A0A3B1D3Z0_9ZZZZ</name>
<dbReference type="HAMAP" id="MF_00406">
    <property type="entry name" value="FabZ"/>
    <property type="match status" value="1"/>
</dbReference>
<evidence type="ECO:0000256" key="4">
    <source>
        <dbReference type="ARBA" id="ARBA00022490"/>
    </source>
</evidence>
<dbReference type="GO" id="GO:0046872">
    <property type="term" value="F:metal ion binding"/>
    <property type="evidence" value="ECO:0007669"/>
    <property type="project" value="UniProtKB-KW"/>
</dbReference>
<evidence type="ECO:0000256" key="6">
    <source>
        <dbReference type="ARBA" id="ARBA00022556"/>
    </source>
</evidence>
<evidence type="ECO:0000256" key="8">
    <source>
        <dbReference type="ARBA" id="ARBA00022801"/>
    </source>
</evidence>
<dbReference type="NCBIfam" id="NF000582">
    <property type="entry name" value="PRK00006.1"/>
    <property type="match status" value="1"/>
</dbReference>
<evidence type="ECO:0000256" key="11">
    <source>
        <dbReference type="ARBA" id="ARBA00023239"/>
    </source>
</evidence>
<dbReference type="HAMAP" id="MF_00388">
    <property type="entry name" value="LpxC"/>
    <property type="match status" value="1"/>
</dbReference>
<dbReference type="SUPFAM" id="SSF54211">
    <property type="entry name" value="Ribosomal protein S5 domain 2-like"/>
    <property type="match status" value="2"/>
</dbReference>
<dbReference type="InterPro" id="IPR011334">
    <property type="entry name" value="UDP-acyl_GlcNac_deAcase_C"/>
</dbReference>
<dbReference type="InterPro" id="IPR020568">
    <property type="entry name" value="Ribosomal_Su5_D2-typ_SF"/>
</dbReference>
<keyword evidence="11 14" id="KW-0456">Lyase</keyword>
<evidence type="ECO:0000256" key="2">
    <source>
        <dbReference type="ARBA" id="ARBA00004496"/>
    </source>
</evidence>
<dbReference type="GO" id="GO:0019171">
    <property type="term" value="F:(3R)-hydroxyacyl-[acyl-carrier-protein] dehydratase activity"/>
    <property type="evidence" value="ECO:0007669"/>
    <property type="project" value="UniProtKB-EC"/>
</dbReference>
<comment type="catalytic activity">
    <reaction evidence="12">
        <text>a UDP-3-O-[(3R)-3-hydroxyacyl]-N-acetyl-alpha-D-glucosamine + H2O = a UDP-3-O-[(3R)-3-hydroxyacyl]-alpha-D-glucosamine + acetate</text>
        <dbReference type="Rhea" id="RHEA:67816"/>
        <dbReference type="ChEBI" id="CHEBI:15377"/>
        <dbReference type="ChEBI" id="CHEBI:30089"/>
        <dbReference type="ChEBI" id="CHEBI:137740"/>
        <dbReference type="ChEBI" id="CHEBI:173225"/>
        <dbReference type="EC" id="3.5.1.108"/>
    </reaction>
</comment>
<dbReference type="InterPro" id="IPR013114">
    <property type="entry name" value="FabA_FabZ"/>
</dbReference>
<dbReference type="FunFam" id="3.10.129.10:FF:000001">
    <property type="entry name" value="3-hydroxyacyl-[acyl-carrier-protein] dehydratase FabZ"/>
    <property type="match status" value="1"/>
</dbReference>
<dbReference type="Gene3D" id="3.30.1700.10">
    <property type="entry name" value="lpxc deacetylase, domain 2"/>
    <property type="match status" value="1"/>
</dbReference>
<dbReference type="UniPathway" id="UPA00359">
    <property type="reaction ID" value="UER00478"/>
</dbReference>
<evidence type="ECO:0000256" key="1">
    <source>
        <dbReference type="ARBA" id="ARBA00001947"/>
    </source>
</evidence>
<organism evidence="14">
    <name type="scientific">hydrothermal vent metagenome</name>
    <dbReference type="NCBI Taxonomy" id="652676"/>
    <lineage>
        <taxon>unclassified sequences</taxon>
        <taxon>metagenomes</taxon>
        <taxon>ecological metagenomes</taxon>
    </lineage>
</organism>
<dbReference type="InterPro" id="IPR015870">
    <property type="entry name" value="UDP-acyl_N-AcGlcN_deAcase_N"/>
</dbReference>
<dbReference type="PANTHER" id="PTHR33694:SF1">
    <property type="entry name" value="UDP-3-O-ACYL-N-ACETYLGLUCOSAMINE DEACETYLASE 1, MITOCHONDRIAL-RELATED"/>
    <property type="match status" value="1"/>
</dbReference>
<dbReference type="GO" id="GO:0103117">
    <property type="term" value="F:UDP-3-O-acyl-N-acetylglucosamine deacetylase activity"/>
    <property type="evidence" value="ECO:0007669"/>
    <property type="project" value="UniProtKB-EC"/>
</dbReference>
<evidence type="ECO:0000256" key="5">
    <source>
        <dbReference type="ARBA" id="ARBA00022516"/>
    </source>
</evidence>
<evidence type="ECO:0000256" key="10">
    <source>
        <dbReference type="ARBA" id="ARBA00023098"/>
    </source>
</evidence>
<keyword evidence="10" id="KW-0443">Lipid metabolism</keyword>
<keyword evidence="7" id="KW-0479">Metal-binding</keyword>
<keyword evidence="8" id="KW-0378">Hydrolase</keyword>
<accession>A0A3B1D3Z0</accession>
<dbReference type="GO" id="GO:0009245">
    <property type="term" value="P:lipid A biosynthetic process"/>
    <property type="evidence" value="ECO:0007669"/>
    <property type="project" value="UniProtKB-KW"/>
</dbReference>
<evidence type="ECO:0000256" key="9">
    <source>
        <dbReference type="ARBA" id="ARBA00022833"/>
    </source>
</evidence>
<evidence type="ECO:0000256" key="13">
    <source>
        <dbReference type="ARBA" id="ARBA00025049"/>
    </source>
</evidence>
<keyword evidence="9" id="KW-0862">Zinc</keyword>
<dbReference type="Gene3D" id="3.10.129.10">
    <property type="entry name" value="Hotdog Thioesterase"/>
    <property type="match status" value="1"/>
</dbReference>
<protein>
    <submittedName>
        <fullName evidence="14">3-hydroxyacyl-[acyl-carrier-protein] dehydratase, FabZ form</fullName>
        <ecNumber evidence="14">4.2.1.59</ecNumber>
    </submittedName>
</protein>
<dbReference type="InterPro" id="IPR029069">
    <property type="entry name" value="HotDog_dom_sf"/>
</dbReference>
<evidence type="ECO:0000256" key="3">
    <source>
        <dbReference type="ARBA" id="ARBA00005002"/>
    </source>
</evidence>
<evidence type="ECO:0000256" key="12">
    <source>
        <dbReference type="ARBA" id="ARBA00024535"/>
    </source>
</evidence>
<dbReference type="AlphaFoldDB" id="A0A3B1D3Z0"/>
<dbReference type="SUPFAM" id="SSF54637">
    <property type="entry name" value="Thioesterase/thiol ester dehydrase-isomerase"/>
    <property type="match status" value="1"/>
</dbReference>
<proteinExistence type="inferred from homology"/>
<dbReference type="NCBIfam" id="TIGR00325">
    <property type="entry name" value="lpxC"/>
    <property type="match status" value="1"/>
</dbReference>
<dbReference type="CDD" id="cd01288">
    <property type="entry name" value="FabZ"/>
    <property type="match status" value="1"/>
</dbReference>
<comment type="cofactor">
    <cofactor evidence="1">
        <name>Zn(2+)</name>
        <dbReference type="ChEBI" id="CHEBI:29105"/>
    </cofactor>
</comment>
<comment type="function">
    <text evidence="13">Involved in unsaturated fatty acids biosynthesis. Catalyzes the dehydration of short chain beta-hydroxyacyl-ACPs and long chain saturated and unsaturated beta-hydroxyacyl-ACPs.</text>
</comment>
<dbReference type="Pfam" id="PF07977">
    <property type="entry name" value="FabA"/>
    <property type="match status" value="1"/>
</dbReference>
<gene>
    <name evidence="14" type="ORF">MNBD_UNCLBAC01-1382</name>
</gene>
<comment type="subcellular location">
    <subcellularLocation>
        <location evidence="2">Cytoplasm</location>
    </subcellularLocation>
</comment>
<evidence type="ECO:0000256" key="7">
    <source>
        <dbReference type="ARBA" id="ARBA00022723"/>
    </source>
</evidence>
<dbReference type="GO" id="GO:0005737">
    <property type="term" value="C:cytoplasm"/>
    <property type="evidence" value="ECO:0007669"/>
    <property type="project" value="UniProtKB-SubCell"/>
</dbReference>
<dbReference type="InterPro" id="IPR004463">
    <property type="entry name" value="UDP-acyl_GlcNac_deAcase"/>
</dbReference>
<dbReference type="EC" id="4.2.1.59" evidence="14"/>